<protein>
    <submittedName>
        <fullName evidence="8">Golgi membrane protein</fullName>
    </submittedName>
</protein>
<sequence>MNDFASEPSEGATSSLLAQKSQLERRFQQILDQVTPFAPYRWVGTSVLLVLFMFRVIYAEGWYIIAYALGIYILNLFLAFLTPKFDPSVEMDTQASEMEEGPSLPMKNDEEFKPFIRRLPEFKFWYSVTKATVISIVCSLIPFFDIPVYWPILLMYFIILFGLTMHLKVVFSRFANNEASNIMTAPNVRRACVAAIIRWRPYLEVNSSTATQQQQQTEKLAVSPTEFLNQSWVNDTQGEAEVLFIQRALHPGDFWSGHVAFPGGKNEPHDKSDLDTVIRECKEEIGIDLSSPNFIPLGTLEHRDIKNIKLNKLMMVLIPHVFLQVSPITPPLTIQTSEVAEIHWIPVKYLLTEPIVAYSPMGDVVVAPEMHTPFPPNVKVAAIPFFTTKNNRKPHLWGMTLRMTQDIFDMTPSHTVMTEEEAEKYESKL</sequence>
<keyword evidence="9" id="KW-1185">Reference proteome</keyword>
<evidence type="ECO:0000256" key="3">
    <source>
        <dbReference type="ARBA" id="ARBA00022692"/>
    </source>
</evidence>
<keyword evidence="3 6" id="KW-0812">Transmembrane</keyword>
<proteinExistence type="inferred from homology"/>
<keyword evidence="5 6" id="KW-0472">Membrane</keyword>
<feature type="transmembrane region" description="Helical" evidence="6">
    <location>
        <begin position="40"/>
        <end position="58"/>
    </location>
</feature>
<dbReference type="InterPro" id="IPR004932">
    <property type="entry name" value="Rer1"/>
</dbReference>
<organism evidence="8">
    <name type="scientific">Mucor ambiguus</name>
    <dbReference type="NCBI Taxonomy" id="91626"/>
    <lineage>
        <taxon>Eukaryota</taxon>
        <taxon>Fungi</taxon>
        <taxon>Fungi incertae sedis</taxon>
        <taxon>Mucoromycota</taxon>
        <taxon>Mucoromycotina</taxon>
        <taxon>Mucoromycetes</taxon>
        <taxon>Mucorales</taxon>
        <taxon>Mucorineae</taxon>
        <taxon>Mucoraceae</taxon>
        <taxon>Mucor</taxon>
    </lineage>
</organism>
<dbReference type="InterPro" id="IPR015797">
    <property type="entry name" value="NUDIX_hydrolase-like_dom_sf"/>
</dbReference>
<evidence type="ECO:0000256" key="6">
    <source>
        <dbReference type="SAM" id="Phobius"/>
    </source>
</evidence>
<gene>
    <name evidence="8" type="ORF">MAM1_0036c02676</name>
</gene>
<dbReference type="Gene3D" id="3.90.79.10">
    <property type="entry name" value="Nucleoside Triphosphate Pyrophosphohydrolase"/>
    <property type="match status" value="1"/>
</dbReference>
<dbReference type="Pfam" id="PF03248">
    <property type="entry name" value="Rer1"/>
    <property type="match status" value="1"/>
</dbReference>
<dbReference type="PANTHER" id="PTHR10743">
    <property type="entry name" value="PROTEIN RER1"/>
    <property type="match status" value="1"/>
</dbReference>
<dbReference type="AlphaFoldDB" id="A0A0C9M838"/>
<evidence type="ECO:0000256" key="4">
    <source>
        <dbReference type="ARBA" id="ARBA00022989"/>
    </source>
</evidence>
<dbReference type="PROSITE" id="PS51462">
    <property type="entry name" value="NUDIX"/>
    <property type="match status" value="1"/>
</dbReference>
<feature type="domain" description="Nudix hydrolase" evidence="7">
    <location>
        <begin position="224"/>
        <end position="372"/>
    </location>
</feature>
<evidence type="ECO:0000256" key="2">
    <source>
        <dbReference type="ARBA" id="ARBA00006070"/>
    </source>
</evidence>
<dbReference type="OrthoDB" id="77989at2759"/>
<evidence type="ECO:0000259" key="7">
    <source>
        <dbReference type="PROSITE" id="PS51462"/>
    </source>
</evidence>
<dbReference type="SUPFAM" id="SSF55811">
    <property type="entry name" value="Nudix"/>
    <property type="match status" value="1"/>
</dbReference>
<dbReference type="GO" id="GO:0005783">
    <property type="term" value="C:endoplasmic reticulum"/>
    <property type="evidence" value="ECO:0007669"/>
    <property type="project" value="GOC"/>
</dbReference>
<comment type="similarity">
    <text evidence="2">Belongs to the RER1 family.</text>
</comment>
<evidence type="ECO:0000256" key="5">
    <source>
        <dbReference type="ARBA" id="ARBA00023136"/>
    </source>
</evidence>
<evidence type="ECO:0000313" key="8">
    <source>
        <dbReference type="EMBL" id="GAN03224.1"/>
    </source>
</evidence>
<evidence type="ECO:0000256" key="1">
    <source>
        <dbReference type="ARBA" id="ARBA00004141"/>
    </source>
</evidence>
<keyword evidence="4 6" id="KW-1133">Transmembrane helix</keyword>
<dbReference type="CDD" id="cd03426">
    <property type="entry name" value="NUDIX_CoAse_Nudt7"/>
    <property type="match status" value="1"/>
</dbReference>
<dbReference type="GO" id="GO:0006890">
    <property type="term" value="P:retrograde vesicle-mediated transport, Golgi to endoplasmic reticulum"/>
    <property type="evidence" value="ECO:0007669"/>
    <property type="project" value="TreeGrafter"/>
</dbReference>
<feature type="transmembrane region" description="Helical" evidence="6">
    <location>
        <begin position="150"/>
        <end position="171"/>
    </location>
</feature>
<feature type="transmembrane region" description="Helical" evidence="6">
    <location>
        <begin position="64"/>
        <end position="81"/>
    </location>
</feature>
<feature type="transmembrane region" description="Helical" evidence="6">
    <location>
        <begin position="124"/>
        <end position="144"/>
    </location>
</feature>
<dbReference type="InterPro" id="IPR045121">
    <property type="entry name" value="CoAse"/>
</dbReference>
<dbReference type="GO" id="GO:0000139">
    <property type="term" value="C:Golgi membrane"/>
    <property type="evidence" value="ECO:0007669"/>
    <property type="project" value="TreeGrafter"/>
</dbReference>
<dbReference type="Proteomes" id="UP000053815">
    <property type="component" value="Unassembled WGS sequence"/>
</dbReference>
<reference evidence="8" key="1">
    <citation type="submission" date="2014-09" db="EMBL/GenBank/DDBJ databases">
        <title>Draft genome sequence of an oleaginous Mucoromycotina fungus Mucor ambiguus NBRC6742.</title>
        <authorList>
            <person name="Takeda I."/>
            <person name="Yamane N."/>
            <person name="Morita T."/>
            <person name="Tamano K."/>
            <person name="Machida M."/>
            <person name="Baker S."/>
            <person name="Koike H."/>
        </authorList>
    </citation>
    <scope>NUCLEOTIDE SEQUENCE</scope>
    <source>
        <strain evidence="8">NBRC 6742</strain>
    </source>
</reference>
<dbReference type="GO" id="GO:0010945">
    <property type="term" value="F:coenzyme A diphosphatase activity"/>
    <property type="evidence" value="ECO:0007669"/>
    <property type="project" value="InterPro"/>
</dbReference>
<accession>A0A0C9M838</accession>
<dbReference type="EMBL" id="DF836325">
    <property type="protein sequence ID" value="GAN03224.1"/>
    <property type="molecule type" value="Genomic_DNA"/>
</dbReference>
<dbReference type="STRING" id="91626.A0A0C9M838"/>
<comment type="subcellular location">
    <subcellularLocation>
        <location evidence="1">Membrane</location>
        <topology evidence="1">Multi-pass membrane protein</topology>
    </subcellularLocation>
</comment>
<dbReference type="GO" id="GO:0006621">
    <property type="term" value="P:protein retention in ER lumen"/>
    <property type="evidence" value="ECO:0007669"/>
    <property type="project" value="TreeGrafter"/>
</dbReference>
<dbReference type="InterPro" id="IPR000086">
    <property type="entry name" value="NUDIX_hydrolase_dom"/>
</dbReference>
<dbReference type="PANTHER" id="PTHR10743:SF0">
    <property type="entry name" value="PROTEIN RER1"/>
    <property type="match status" value="1"/>
</dbReference>
<name>A0A0C9M838_9FUNG</name>
<evidence type="ECO:0000313" key="9">
    <source>
        <dbReference type="Proteomes" id="UP000053815"/>
    </source>
</evidence>
<dbReference type="Pfam" id="PF00293">
    <property type="entry name" value="NUDIX"/>
    <property type="match status" value="1"/>
</dbReference>